<evidence type="ECO:0000313" key="2">
    <source>
        <dbReference type="EMBL" id="TCO42108.1"/>
    </source>
</evidence>
<feature type="chain" id="PRO_5020768692" description="Aspartyl protease" evidence="1">
    <location>
        <begin position="21"/>
        <end position="326"/>
    </location>
</feature>
<comment type="caution">
    <text evidence="2">The sequence shown here is derived from an EMBL/GenBank/DDBJ whole genome shotgun (WGS) entry which is preliminary data.</text>
</comment>
<sequence>MPILPSLLPILALAASSAHATSHDLHARFEADLVHLDAPLAHGGTLHFYTDSGGGLFVTEAAVERLGLPTVELPAGGDAPPGARGVRWPALRDASIPPPPGNGVLPVMPPNPKAPAWIAWDGMLGESWFGGHVWTWDYPAKRLVLEGRDWKPAPGATRVALGFKAGANGTRETNFPRIGVRIDGKPIDLLLDTGAMTRLTPAAMTALADAQPAVRATSMIADMQFKAWRTAHPDWRVIEDAQDGTHAAMIEVPSVEIAGHAIGPVWFTWRPDRAFHEFMSGMMDARVEGALGGNALRHFAMTIDYPGSAAWFRCTADCTLTPRPAP</sequence>
<keyword evidence="1" id="KW-0732">Signal</keyword>
<dbReference type="EMBL" id="SLWQ01000002">
    <property type="protein sequence ID" value="TCO42108.1"/>
    <property type="molecule type" value="Genomic_DNA"/>
</dbReference>
<keyword evidence="3" id="KW-1185">Reference proteome</keyword>
<dbReference type="AlphaFoldDB" id="A0A4R2IER0"/>
<evidence type="ECO:0008006" key="4">
    <source>
        <dbReference type="Google" id="ProtNLM"/>
    </source>
</evidence>
<accession>A0A4R2IER0</accession>
<dbReference type="Gene3D" id="2.40.70.10">
    <property type="entry name" value="Acid Proteases"/>
    <property type="match status" value="1"/>
</dbReference>
<dbReference type="InterPro" id="IPR021109">
    <property type="entry name" value="Peptidase_aspartic_dom_sf"/>
</dbReference>
<dbReference type="RefSeq" id="WP_131995242.1">
    <property type="nucleotide sequence ID" value="NZ_SLWQ01000002.1"/>
</dbReference>
<name>A0A4R2IER0_9GAMM</name>
<reference evidence="2 3" key="1">
    <citation type="journal article" date="2015" name="Stand. Genomic Sci.">
        <title>Genomic Encyclopedia of Bacterial and Archaeal Type Strains, Phase III: the genomes of soil and plant-associated and newly described type strains.</title>
        <authorList>
            <person name="Whitman W.B."/>
            <person name="Woyke T."/>
            <person name="Klenk H.P."/>
            <person name="Zhou Y."/>
            <person name="Lilburn T.G."/>
            <person name="Beck B.J."/>
            <person name="De Vos P."/>
            <person name="Vandamme P."/>
            <person name="Eisen J.A."/>
            <person name="Garrity G."/>
            <person name="Hugenholtz P."/>
            <person name="Kyrpides N.C."/>
        </authorList>
    </citation>
    <scope>NUCLEOTIDE SEQUENCE [LARGE SCALE GENOMIC DNA]</scope>
    <source>
        <strain evidence="2 3">A3</strain>
    </source>
</reference>
<evidence type="ECO:0000256" key="1">
    <source>
        <dbReference type="SAM" id="SignalP"/>
    </source>
</evidence>
<gene>
    <name evidence="2" type="ORF">EV148_102467</name>
</gene>
<organism evidence="2 3">
    <name type="scientific">Dokdonella fugitiva</name>
    <dbReference type="NCBI Taxonomy" id="328517"/>
    <lineage>
        <taxon>Bacteria</taxon>
        <taxon>Pseudomonadati</taxon>
        <taxon>Pseudomonadota</taxon>
        <taxon>Gammaproteobacteria</taxon>
        <taxon>Lysobacterales</taxon>
        <taxon>Rhodanobacteraceae</taxon>
        <taxon>Dokdonella</taxon>
    </lineage>
</organism>
<evidence type="ECO:0000313" key="3">
    <source>
        <dbReference type="Proteomes" id="UP000294862"/>
    </source>
</evidence>
<proteinExistence type="predicted"/>
<protein>
    <recommendedName>
        <fullName evidence="4">Aspartyl protease</fullName>
    </recommendedName>
</protein>
<dbReference type="OrthoDB" id="2987847at2"/>
<dbReference type="Proteomes" id="UP000294862">
    <property type="component" value="Unassembled WGS sequence"/>
</dbReference>
<feature type="signal peptide" evidence="1">
    <location>
        <begin position="1"/>
        <end position="20"/>
    </location>
</feature>